<dbReference type="OMA" id="GHREGHP"/>
<sequence>MKQQNFIKPFPAFNTFINVLMASGPILLPMSSAKVGYGYASISLTICCLISIIACDFIVEALYLADQIDKETDLMSRLNIQATHTVSDSTEEISSSQPMESKYALQSQFEYGSMAKLFYGKWAEYFTVSIIVIYLYGAVVAKGVMVGNSLSSVFKGITLVEQYWFWIVTFFVLCGILSFKDVASIQIVQTIVALARYLTILSMLIGSIQQMSTQKEIQEMQWFNIDALPQMISTAIFAFLMHHSSPGMLRPVRPTSAIRKIIFISFIFGLFTFLFVCLTAILAFPLKDLAAASFYNQLFNQGSLKWAYYIISFYMFLNIAALPVLTITIRKNLMKLVVPHLVPKDNLKITLPSAIFTLLIVVPCALLAIVLKDDIEIIVGLTGGVCGVFILLTIPAALVLQGRKKHNVKYSDNPYISKFQHPFWIWALIVLGCVFVPYNLYMQIKKIIDHYG</sequence>
<evidence type="ECO:0000256" key="6">
    <source>
        <dbReference type="ARBA" id="ARBA00038166"/>
    </source>
</evidence>
<dbReference type="Pfam" id="PF01490">
    <property type="entry name" value="Aa_trans"/>
    <property type="match status" value="1"/>
</dbReference>
<accession>A0A8S1NEN5</accession>
<evidence type="ECO:0000256" key="1">
    <source>
        <dbReference type="ARBA" id="ARBA00004141"/>
    </source>
</evidence>
<feature type="transmembrane region" description="Helical" evidence="7">
    <location>
        <begin position="306"/>
        <end position="329"/>
    </location>
</feature>
<evidence type="ECO:0000256" key="4">
    <source>
        <dbReference type="ARBA" id="ARBA00023136"/>
    </source>
</evidence>
<keyword evidence="3 7" id="KW-1133">Transmembrane helix</keyword>
<reference evidence="9" key="1">
    <citation type="submission" date="2021-01" db="EMBL/GenBank/DDBJ databases">
        <authorList>
            <consortium name="Genoscope - CEA"/>
            <person name="William W."/>
        </authorList>
    </citation>
    <scope>NUCLEOTIDE SEQUENCE</scope>
</reference>
<feature type="transmembrane region" description="Helical" evidence="7">
    <location>
        <begin position="421"/>
        <end position="441"/>
    </location>
</feature>
<dbReference type="PANTHER" id="PTHR16189">
    <property type="entry name" value="TRANSMEMBRANE PROTEIN 104-RELATED"/>
    <property type="match status" value="1"/>
</dbReference>
<feature type="transmembrane region" description="Helical" evidence="7">
    <location>
        <begin position="163"/>
        <end position="179"/>
    </location>
</feature>
<feature type="domain" description="Amino acid transporter transmembrane" evidence="8">
    <location>
        <begin position="108"/>
        <end position="441"/>
    </location>
</feature>
<comment type="similarity">
    <text evidence="6">Belongs to the TMEM104 family.</text>
</comment>
<protein>
    <recommendedName>
        <fullName evidence="8">Amino acid transporter transmembrane domain-containing protein</fullName>
    </recommendedName>
</protein>
<feature type="transmembrane region" description="Helical" evidence="7">
    <location>
        <begin position="261"/>
        <end position="286"/>
    </location>
</feature>
<comment type="subcellular location">
    <subcellularLocation>
        <location evidence="1">Membrane</location>
        <topology evidence="1">Multi-pass membrane protein</topology>
    </subcellularLocation>
</comment>
<feature type="transmembrane region" description="Helical" evidence="7">
    <location>
        <begin position="37"/>
        <end position="65"/>
    </location>
</feature>
<evidence type="ECO:0000313" key="9">
    <source>
        <dbReference type="EMBL" id="CAD8091118.1"/>
    </source>
</evidence>
<name>A0A8S1NEN5_PARPR</name>
<feature type="transmembrane region" description="Helical" evidence="7">
    <location>
        <begin position="191"/>
        <end position="209"/>
    </location>
</feature>
<evidence type="ECO:0000313" key="10">
    <source>
        <dbReference type="Proteomes" id="UP000688137"/>
    </source>
</evidence>
<dbReference type="InterPro" id="IPR013057">
    <property type="entry name" value="AA_transpt_TM"/>
</dbReference>
<dbReference type="EMBL" id="CAJJDM010000090">
    <property type="protein sequence ID" value="CAD8091118.1"/>
    <property type="molecule type" value="Genomic_DNA"/>
</dbReference>
<keyword evidence="4 7" id="KW-0472">Membrane</keyword>
<feature type="transmembrane region" description="Helical" evidence="7">
    <location>
        <begin position="377"/>
        <end position="400"/>
    </location>
</feature>
<evidence type="ECO:0000259" key="8">
    <source>
        <dbReference type="Pfam" id="PF01490"/>
    </source>
</evidence>
<keyword evidence="2 7" id="KW-0812">Transmembrane</keyword>
<feature type="transmembrane region" description="Helical" evidence="7">
    <location>
        <begin position="122"/>
        <end position="143"/>
    </location>
</feature>
<dbReference type="PANTHER" id="PTHR16189:SF0">
    <property type="entry name" value="TRANSMEMBRANE PROTEIN 104"/>
    <property type="match status" value="1"/>
</dbReference>
<dbReference type="Proteomes" id="UP000688137">
    <property type="component" value="Unassembled WGS sequence"/>
</dbReference>
<evidence type="ECO:0000256" key="3">
    <source>
        <dbReference type="ARBA" id="ARBA00022989"/>
    </source>
</evidence>
<comment type="caution">
    <text evidence="9">The sequence shown here is derived from an EMBL/GenBank/DDBJ whole genome shotgun (WGS) entry which is preliminary data.</text>
</comment>
<organism evidence="9 10">
    <name type="scientific">Paramecium primaurelia</name>
    <dbReference type="NCBI Taxonomy" id="5886"/>
    <lineage>
        <taxon>Eukaryota</taxon>
        <taxon>Sar</taxon>
        <taxon>Alveolata</taxon>
        <taxon>Ciliophora</taxon>
        <taxon>Intramacronucleata</taxon>
        <taxon>Oligohymenophorea</taxon>
        <taxon>Peniculida</taxon>
        <taxon>Parameciidae</taxon>
        <taxon>Paramecium</taxon>
    </lineage>
</organism>
<proteinExistence type="inferred from homology"/>
<keyword evidence="10" id="KW-1185">Reference proteome</keyword>
<keyword evidence="5" id="KW-0325">Glycoprotein</keyword>
<dbReference type="GO" id="GO:0016020">
    <property type="term" value="C:membrane"/>
    <property type="evidence" value="ECO:0007669"/>
    <property type="project" value="UniProtKB-SubCell"/>
</dbReference>
<feature type="transmembrane region" description="Helical" evidence="7">
    <location>
        <begin position="12"/>
        <end position="31"/>
    </location>
</feature>
<evidence type="ECO:0000256" key="7">
    <source>
        <dbReference type="SAM" id="Phobius"/>
    </source>
</evidence>
<feature type="transmembrane region" description="Helical" evidence="7">
    <location>
        <begin position="349"/>
        <end position="371"/>
    </location>
</feature>
<evidence type="ECO:0000256" key="5">
    <source>
        <dbReference type="ARBA" id="ARBA00023180"/>
    </source>
</evidence>
<gene>
    <name evidence="9" type="ORF">PPRIM_AZ9-3.1.T0870139</name>
</gene>
<evidence type="ECO:0000256" key="2">
    <source>
        <dbReference type="ARBA" id="ARBA00022692"/>
    </source>
</evidence>
<dbReference type="AlphaFoldDB" id="A0A8S1NEN5"/>